<comment type="caution">
    <text evidence="2">The sequence shown here is derived from an EMBL/GenBank/DDBJ whole genome shotgun (WGS) entry which is preliminary data.</text>
</comment>
<sequence>MSATLEPQSFQWMADVGVPLIEVRWLQRMAWLTKAQSSSCGPARGKHAENGIGRLGCNN</sequence>
<name>A0ABV7F729_9BURK</name>
<proteinExistence type="predicted"/>
<dbReference type="RefSeq" id="WP_390329336.1">
    <property type="nucleotide sequence ID" value="NZ_JBHRTP010000052.1"/>
</dbReference>
<protein>
    <submittedName>
        <fullName evidence="2">Uncharacterized protein</fullName>
    </submittedName>
</protein>
<feature type="region of interest" description="Disordered" evidence="1">
    <location>
        <begin position="38"/>
        <end position="59"/>
    </location>
</feature>
<organism evidence="2 3">
    <name type="scientific">Undibacterium arcticum</name>
    <dbReference type="NCBI Taxonomy" id="1762892"/>
    <lineage>
        <taxon>Bacteria</taxon>
        <taxon>Pseudomonadati</taxon>
        <taxon>Pseudomonadota</taxon>
        <taxon>Betaproteobacteria</taxon>
        <taxon>Burkholderiales</taxon>
        <taxon>Oxalobacteraceae</taxon>
        <taxon>Undibacterium</taxon>
    </lineage>
</organism>
<keyword evidence="3" id="KW-1185">Reference proteome</keyword>
<reference evidence="3" key="1">
    <citation type="journal article" date="2019" name="Int. J. Syst. Evol. Microbiol.">
        <title>The Global Catalogue of Microorganisms (GCM) 10K type strain sequencing project: providing services to taxonomists for standard genome sequencing and annotation.</title>
        <authorList>
            <consortium name="The Broad Institute Genomics Platform"/>
            <consortium name="The Broad Institute Genome Sequencing Center for Infectious Disease"/>
            <person name="Wu L."/>
            <person name="Ma J."/>
        </authorList>
    </citation>
    <scope>NUCLEOTIDE SEQUENCE [LARGE SCALE GENOMIC DNA]</scope>
    <source>
        <strain evidence="3">KCTC 42986</strain>
    </source>
</reference>
<dbReference type="Proteomes" id="UP001595530">
    <property type="component" value="Unassembled WGS sequence"/>
</dbReference>
<dbReference type="EMBL" id="JBHRTP010000052">
    <property type="protein sequence ID" value="MFC3109501.1"/>
    <property type="molecule type" value="Genomic_DNA"/>
</dbReference>
<accession>A0ABV7F729</accession>
<gene>
    <name evidence="2" type="ORF">ACFOFO_16285</name>
</gene>
<evidence type="ECO:0000313" key="3">
    <source>
        <dbReference type="Proteomes" id="UP001595530"/>
    </source>
</evidence>
<evidence type="ECO:0000256" key="1">
    <source>
        <dbReference type="SAM" id="MobiDB-lite"/>
    </source>
</evidence>
<evidence type="ECO:0000313" key="2">
    <source>
        <dbReference type="EMBL" id="MFC3109501.1"/>
    </source>
</evidence>